<reference evidence="3 4" key="1">
    <citation type="submission" date="2020-03" db="EMBL/GenBank/DDBJ databases">
        <title>Genomic Encyclopedia of Type Strains, Phase IV (KMG-IV): sequencing the most valuable type-strain genomes for metagenomic binning, comparative biology and taxonomic classification.</title>
        <authorList>
            <person name="Goeker M."/>
        </authorList>
    </citation>
    <scope>NUCLEOTIDE SEQUENCE [LARGE SCALE GENOMIC DNA]</scope>
    <source>
        <strain evidence="3 4">DSM 105096</strain>
    </source>
</reference>
<evidence type="ECO:0000259" key="2">
    <source>
        <dbReference type="Pfam" id="PF13478"/>
    </source>
</evidence>
<dbReference type="PANTHER" id="PTHR30388:SF6">
    <property type="entry name" value="XANTHINE DEHYDROGENASE SUBUNIT A-RELATED"/>
    <property type="match status" value="1"/>
</dbReference>
<dbReference type="Proteomes" id="UP000770785">
    <property type="component" value="Unassembled WGS sequence"/>
</dbReference>
<dbReference type="Gene3D" id="3.40.50.720">
    <property type="entry name" value="NAD(P)-binding Rossmann-like Domain"/>
    <property type="match status" value="1"/>
</dbReference>
<dbReference type="Pfam" id="PF13478">
    <property type="entry name" value="XdhC_C"/>
    <property type="match status" value="1"/>
</dbReference>
<dbReference type="InterPro" id="IPR003777">
    <property type="entry name" value="XdhC_CoxI"/>
</dbReference>
<gene>
    <name evidence="3" type="ORF">GGR27_001909</name>
</gene>
<dbReference type="PANTHER" id="PTHR30388">
    <property type="entry name" value="ALDEHYDE OXIDOREDUCTASE MOLYBDENUM COFACTOR ASSEMBLY PROTEIN"/>
    <property type="match status" value="1"/>
</dbReference>
<name>A0ABX0XAZ2_9BACT</name>
<sequence>MKEIRQIIELYDQLKSENIPAALAVVVNVEQSSYRRIGARLLVAADGRYVGGISGGCLEGDALKRAKLAIHSGRPAVHTYDTTDGEDAVIGIGLGCEGRIDVLFSPVDYADENNELEMLRGCLSIRKPVVLVRLLDVFQADDWSAYNLVRPRLITDLTEFKAYSDSLSSNRLMERAAEILAGGRSKVDSLTDERDQPFRVLYETLHPRPRLILTGYNYDIPATLAAARLLDWETIVVAPIRKLTREITALADQCFDYAQVAQIDVDEATAIALMSHDYDWDRVMVQHFLPLKPTYFGMLGPRKRMIKMDESLPELDLAGYENLYAPVGLDIGAETPEEIAVSLIAEIVACFRNRSGGGLRKRSGSIHV</sequence>
<dbReference type="InterPro" id="IPR052698">
    <property type="entry name" value="MoCofactor_Util/Proc"/>
</dbReference>
<feature type="domain" description="XdhC Rossmann" evidence="2">
    <location>
        <begin position="211"/>
        <end position="347"/>
    </location>
</feature>
<comment type="caution">
    <text evidence="3">The sequence shown here is derived from an EMBL/GenBank/DDBJ whole genome shotgun (WGS) entry which is preliminary data.</text>
</comment>
<organism evidence="3 4">
    <name type="scientific">Neolewinella antarctica</name>
    <dbReference type="NCBI Taxonomy" id="442734"/>
    <lineage>
        <taxon>Bacteria</taxon>
        <taxon>Pseudomonadati</taxon>
        <taxon>Bacteroidota</taxon>
        <taxon>Saprospiria</taxon>
        <taxon>Saprospirales</taxon>
        <taxon>Lewinellaceae</taxon>
        <taxon>Neolewinella</taxon>
    </lineage>
</organism>
<dbReference type="InterPro" id="IPR027051">
    <property type="entry name" value="XdhC_Rossmann_dom"/>
</dbReference>
<protein>
    <submittedName>
        <fullName evidence="3">Xanthine/CO dehydrogenase XdhC/CoxF family maturation factor</fullName>
    </submittedName>
</protein>
<evidence type="ECO:0000313" key="3">
    <source>
        <dbReference type="EMBL" id="NJC26410.1"/>
    </source>
</evidence>
<proteinExistence type="predicted"/>
<evidence type="ECO:0000313" key="4">
    <source>
        <dbReference type="Proteomes" id="UP000770785"/>
    </source>
</evidence>
<evidence type="ECO:0000259" key="1">
    <source>
        <dbReference type="Pfam" id="PF02625"/>
    </source>
</evidence>
<keyword evidence="4" id="KW-1185">Reference proteome</keyword>
<dbReference type="RefSeq" id="WP_168037155.1">
    <property type="nucleotide sequence ID" value="NZ_JAATJH010000002.1"/>
</dbReference>
<accession>A0ABX0XAZ2</accession>
<dbReference type="EMBL" id="JAATJH010000002">
    <property type="protein sequence ID" value="NJC26410.1"/>
    <property type="molecule type" value="Genomic_DNA"/>
</dbReference>
<feature type="domain" description="XdhC- CoxI" evidence="1">
    <location>
        <begin position="17"/>
        <end position="81"/>
    </location>
</feature>
<dbReference type="Pfam" id="PF02625">
    <property type="entry name" value="XdhC_CoxI"/>
    <property type="match status" value="1"/>
</dbReference>